<dbReference type="OrthoDB" id="9816564at2"/>
<evidence type="ECO:0000313" key="1">
    <source>
        <dbReference type="EMBL" id="RWY50053.1"/>
    </source>
</evidence>
<dbReference type="Gene3D" id="3.40.50.2000">
    <property type="entry name" value="Glycogen Phosphorylase B"/>
    <property type="match status" value="1"/>
</dbReference>
<comment type="caution">
    <text evidence="1">The sequence shown here is derived from an EMBL/GenBank/DDBJ whole genome shotgun (WGS) entry which is preliminary data.</text>
</comment>
<dbReference type="SUPFAM" id="SSF53756">
    <property type="entry name" value="UDP-Glycosyltransferase/glycogen phosphorylase"/>
    <property type="match status" value="1"/>
</dbReference>
<dbReference type="EMBL" id="SBIW01000007">
    <property type="protein sequence ID" value="RWY50053.1"/>
    <property type="molecule type" value="Genomic_DNA"/>
</dbReference>
<dbReference type="PANTHER" id="PTHR12526">
    <property type="entry name" value="GLYCOSYLTRANSFERASE"/>
    <property type="match status" value="1"/>
</dbReference>
<protein>
    <submittedName>
        <fullName evidence="1">Glycosyltransferase</fullName>
    </submittedName>
</protein>
<reference evidence="1 2" key="1">
    <citation type="submission" date="2019-01" db="EMBL/GenBank/DDBJ databases">
        <title>Mucilaginibacter antarcticum sp. nov., isolated from antarctic soil.</title>
        <authorList>
            <person name="Yan Y.-Q."/>
            <person name="Du Z.-J."/>
        </authorList>
    </citation>
    <scope>NUCLEOTIDE SEQUENCE [LARGE SCALE GENOMIC DNA]</scope>
    <source>
        <strain evidence="1 2">F01003</strain>
    </source>
</reference>
<proteinExistence type="predicted"/>
<organism evidence="1 2">
    <name type="scientific">Mucilaginibacter gilvus</name>
    <dbReference type="NCBI Taxonomy" id="2305909"/>
    <lineage>
        <taxon>Bacteria</taxon>
        <taxon>Pseudomonadati</taxon>
        <taxon>Bacteroidota</taxon>
        <taxon>Sphingobacteriia</taxon>
        <taxon>Sphingobacteriales</taxon>
        <taxon>Sphingobacteriaceae</taxon>
        <taxon>Mucilaginibacter</taxon>
    </lineage>
</organism>
<dbReference type="Pfam" id="PF13692">
    <property type="entry name" value="Glyco_trans_1_4"/>
    <property type="match status" value="1"/>
</dbReference>
<name>A0A3S3X414_9SPHI</name>
<dbReference type="RefSeq" id="WP_128534783.1">
    <property type="nucleotide sequence ID" value="NZ_SBIW01000007.1"/>
</dbReference>
<dbReference type="PANTHER" id="PTHR12526:SF630">
    <property type="entry name" value="GLYCOSYLTRANSFERASE"/>
    <property type="match status" value="1"/>
</dbReference>
<gene>
    <name evidence="1" type="ORF">EPL05_14925</name>
</gene>
<accession>A0A3S3X414</accession>
<sequence length="409" mass="46413">MSLTGRNIVIFSQMQFDGKLESTIYTMARLLAKDNYVYFVDRPFTWKDYFKFKDTRAYQVRKPHFFNSKNSFIQSDLPNFRIVICPPVPSINMLPEGKAYRLAVRFNEWMVAARLKKVFKQQGVTDYIYINSYNFSYPQLHKIIEPAPALSVYHCVDPIIEEYQLKHGVHNEEILAKSVDMIICTSRELRNKKSFLNRNSYFVANAANLTHSQKALDPALPVAEILLGIKKPVIGYFGAIERRIDYSLIKKVIADNPDKSFVFVGPIDGDYIRDGNFTAPNLHLPGPVAYEQMPAVLKGFDVCIIPFKKDDVSNNIFPLKLFEYLGAGKPVVSTDFNDDLQNFTAGLMPYCSTADQFSAALNTALIDAQATEKVEQRISIAANNTWEHRIADIKELLSAALTEKGKTVS</sequence>
<keyword evidence="1" id="KW-0808">Transferase</keyword>
<dbReference type="Gene3D" id="3.40.50.11010">
    <property type="match status" value="1"/>
</dbReference>
<dbReference type="AlphaFoldDB" id="A0A3S3X414"/>
<evidence type="ECO:0000313" key="2">
    <source>
        <dbReference type="Proteomes" id="UP000286701"/>
    </source>
</evidence>
<dbReference type="Proteomes" id="UP000286701">
    <property type="component" value="Unassembled WGS sequence"/>
</dbReference>
<dbReference type="GO" id="GO:0016740">
    <property type="term" value="F:transferase activity"/>
    <property type="evidence" value="ECO:0007669"/>
    <property type="project" value="UniProtKB-KW"/>
</dbReference>
<keyword evidence="2" id="KW-1185">Reference proteome</keyword>